<evidence type="ECO:0000256" key="1">
    <source>
        <dbReference type="SAM" id="MobiDB-lite"/>
    </source>
</evidence>
<protein>
    <submittedName>
        <fullName evidence="2">Uncharacterized protein</fullName>
    </submittedName>
</protein>
<dbReference type="AlphaFoldDB" id="A0A1D8A036"/>
<reference evidence="3" key="1">
    <citation type="journal article" date="2017" name="J. Biotechnol.">
        <title>Complete genome sequence of Novosphingobium resinovorum SA1, a versatile xenobiotic-degrading bacterium capable of utilizing sulfanilic acid.</title>
        <authorList>
            <person name="Hegedus B."/>
            <person name="Kos P.B."/>
            <person name="Balint B."/>
            <person name="Maroti G."/>
            <person name="Gan H.M."/>
            <person name="Perei K."/>
            <person name="Rakhely G."/>
        </authorList>
    </citation>
    <scope>NUCLEOTIDE SEQUENCE [LARGE SCALE GENOMIC DNA]</scope>
    <source>
        <strain evidence="3">SA1</strain>
    </source>
</reference>
<dbReference type="EMBL" id="CP017075">
    <property type="protein sequence ID" value="AOR75484.1"/>
    <property type="molecule type" value="Genomic_DNA"/>
</dbReference>
<sequence length="107" mass="11547">MDWLIAARATCDPPPGHERVKHPHRVPDPADHRREVSGQAREAVVAYHGIEHVAAQAAPVDQFEAGIDHAFTNRSAASSENPPGFLSPASPWCACGVWMQTSSPFPS</sequence>
<proteinExistence type="predicted"/>
<organism evidence="2 3">
    <name type="scientific">Novosphingobium resinovorum</name>
    <dbReference type="NCBI Taxonomy" id="158500"/>
    <lineage>
        <taxon>Bacteria</taxon>
        <taxon>Pseudomonadati</taxon>
        <taxon>Pseudomonadota</taxon>
        <taxon>Alphaproteobacteria</taxon>
        <taxon>Sphingomonadales</taxon>
        <taxon>Sphingomonadaceae</taxon>
        <taxon>Novosphingobium</taxon>
    </lineage>
</organism>
<gene>
    <name evidence="2" type="ORF">BES08_00955</name>
</gene>
<dbReference type="KEGG" id="nre:BES08_00955"/>
<feature type="compositionally biased region" description="Basic and acidic residues" evidence="1">
    <location>
        <begin position="25"/>
        <end position="35"/>
    </location>
</feature>
<accession>A0A1D8A036</accession>
<dbReference type="Proteomes" id="UP000094626">
    <property type="component" value="Chromosome"/>
</dbReference>
<keyword evidence="3" id="KW-1185">Reference proteome</keyword>
<feature type="region of interest" description="Disordered" evidence="1">
    <location>
        <begin position="10"/>
        <end position="35"/>
    </location>
</feature>
<name>A0A1D8A036_9SPHN</name>
<evidence type="ECO:0000313" key="3">
    <source>
        <dbReference type="Proteomes" id="UP000094626"/>
    </source>
</evidence>
<evidence type="ECO:0000313" key="2">
    <source>
        <dbReference type="EMBL" id="AOR75484.1"/>
    </source>
</evidence>